<proteinExistence type="inferred from homology"/>
<name>A0A9W9LTR6_9EURO</name>
<evidence type="ECO:0000259" key="2">
    <source>
        <dbReference type="Pfam" id="PF07110"/>
    </source>
</evidence>
<keyword evidence="4" id="KW-1185">Reference proteome</keyword>
<dbReference type="SUPFAM" id="SSF54909">
    <property type="entry name" value="Dimeric alpha+beta barrel"/>
    <property type="match status" value="1"/>
</dbReference>
<dbReference type="Pfam" id="PF07110">
    <property type="entry name" value="EthD"/>
    <property type="match status" value="1"/>
</dbReference>
<dbReference type="InterPro" id="IPR009799">
    <property type="entry name" value="EthD_dom"/>
</dbReference>
<dbReference type="RefSeq" id="XP_056547864.1">
    <property type="nucleotide sequence ID" value="XM_056684258.1"/>
</dbReference>
<dbReference type="Gene3D" id="3.30.70.100">
    <property type="match status" value="1"/>
</dbReference>
<dbReference type="OrthoDB" id="2519291at2759"/>
<feature type="domain" description="EthD" evidence="2">
    <location>
        <begin position="12"/>
        <end position="122"/>
    </location>
</feature>
<dbReference type="AlphaFoldDB" id="A0A9W9LTR6"/>
<comment type="similarity">
    <text evidence="1">Belongs to the tpcK family.</text>
</comment>
<dbReference type="GO" id="GO:0016491">
    <property type="term" value="F:oxidoreductase activity"/>
    <property type="evidence" value="ECO:0007669"/>
    <property type="project" value="InterPro"/>
</dbReference>
<evidence type="ECO:0000256" key="1">
    <source>
        <dbReference type="ARBA" id="ARBA00005986"/>
    </source>
</evidence>
<reference evidence="3" key="2">
    <citation type="journal article" date="2023" name="IMA Fungus">
        <title>Comparative genomic study of the Penicillium genus elucidates a diverse pangenome and 15 lateral gene transfer events.</title>
        <authorList>
            <person name="Petersen C."/>
            <person name="Sorensen T."/>
            <person name="Nielsen M.R."/>
            <person name="Sondergaard T.E."/>
            <person name="Sorensen J.L."/>
            <person name="Fitzpatrick D.A."/>
            <person name="Frisvad J.C."/>
            <person name="Nielsen K.L."/>
        </authorList>
    </citation>
    <scope>NUCLEOTIDE SEQUENCE</scope>
    <source>
        <strain evidence="3">IBT 26290</strain>
    </source>
</reference>
<dbReference type="EMBL" id="JAPQKN010000001">
    <property type="protein sequence ID" value="KAJ5176256.1"/>
    <property type="molecule type" value="Genomic_DNA"/>
</dbReference>
<protein>
    <recommendedName>
        <fullName evidence="2">EthD domain-containing protein</fullName>
    </recommendedName>
</protein>
<gene>
    <name evidence="3" type="ORF">N7482_002133</name>
</gene>
<dbReference type="Proteomes" id="UP001149163">
    <property type="component" value="Unassembled WGS sequence"/>
</dbReference>
<reference evidence="3" key="1">
    <citation type="submission" date="2022-11" db="EMBL/GenBank/DDBJ databases">
        <authorList>
            <person name="Petersen C."/>
        </authorList>
    </citation>
    <scope>NUCLEOTIDE SEQUENCE</scope>
    <source>
        <strain evidence="3">IBT 26290</strain>
    </source>
</reference>
<comment type="caution">
    <text evidence="3">The sequence shown here is derived from an EMBL/GenBank/DDBJ whole genome shotgun (WGS) entry which is preliminary data.</text>
</comment>
<evidence type="ECO:0000313" key="3">
    <source>
        <dbReference type="EMBL" id="KAJ5176256.1"/>
    </source>
</evidence>
<sequence>MSVKVFIYAYRKHGLSLEDFKTHYEAHVDLVKRISGDDFPISHKRSYVLRNPVEVAAEGTSERNALTPATVIVGQQSDFEFDAYAELTFADQAAFQAFGAKVYAPDAAAQIAADEEKFLDKSKLGIVMLGDVIETSK</sequence>
<evidence type="ECO:0000313" key="4">
    <source>
        <dbReference type="Proteomes" id="UP001149163"/>
    </source>
</evidence>
<organism evidence="3 4">
    <name type="scientific">Penicillium canariense</name>
    <dbReference type="NCBI Taxonomy" id="189055"/>
    <lineage>
        <taxon>Eukaryota</taxon>
        <taxon>Fungi</taxon>
        <taxon>Dikarya</taxon>
        <taxon>Ascomycota</taxon>
        <taxon>Pezizomycotina</taxon>
        <taxon>Eurotiomycetes</taxon>
        <taxon>Eurotiomycetidae</taxon>
        <taxon>Eurotiales</taxon>
        <taxon>Aspergillaceae</taxon>
        <taxon>Penicillium</taxon>
    </lineage>
</organism>
<accession>A0A9W9LTR6</accession>
<dbReference type="GeneID" id="81423434"/>
<dbReference type="InterPro" id="IPR011008">
    <property type="entry name" value="Dimeric_a/b-barrel"/>
</dbReference>